<dbReference type="EMBL" id="BK015569">
    <property type="protein sequence ID" value="DAE13779.1"/>
    <property type="molecule type" value="Genomic_DNA"/>
</dbReference>
<evidence type="ECO:0000313" key="1">
    <source>
        <dbReference type="EMBL" id="DAE13779.1"/>
    </source>
</evidence>
<name>A0A8S5Q4U3_9CAUD</name>
<protein>
    <submittedName>
        <fullName evidence="1">Uncharacterized protein</fullName>
    </submittedName>
</protein>
<reference evidence="1" key="1">
    <citation type="journal article" date="2021" name="Proc. Natl. Acad. Sci. U.S.A.">
        <title>A Catalog of Tens of Thousands of Viruses from Human Metagenomes Reveals Hidden Associations with Chronic Diseases.</title>
        <authorList>
            <person name="Tisza M.J."/>
            <person name="Buck C.B."/>
        </authorList>
    </citation>
    <scope>NUCLEOTIDE SEQUENCE</scope>
    <source>
        <strain evidence="1">Ctza028</strain>
    </source>
</reference>
<sequence length="35" mass="4153">MRYFLACLFGYSLQALVEVIAVIGLIHEIREWNRK</sequence>
<proteinExistence type="predicted"/>
<accession>A0A8S5Q4U3</accession>
<organism evidence="1">
    <name type="scientific">Podoviridae sp. ctza028</name>
    <dbReference type="NCBI Taxonomy" id="2825289"/>
    <lineage>
        <taxon>Viruses</taxon>
        <taxon>Duplodnaviria</taxon>
        <taxon>Heunggongvirae</taxon>
        <taxon>Uroviricota</taxon>
        <taxon>Caudoviricetes</taxon>
    </lineage>
</organism>